<dbReference type="Proteomes" id="UP001066276">
    <property type="component" value="Chromosome 9"/>
</dbReference>
<sequence length="110" mass="12420">MEAKSRERRNGCCHHRCGPTLSRCAENKRKGENGRDSHSLPRVYYEKLETQRLHAQTLASLPATLLEIPVERLILGGDVNDVLDLDLDNVSRAHVTRPPDPVVDLVTPWD</sequence>
<protein>
    <submittedName>
        <fullName evidence="1">Uncharacterized protein</fullName>
    </submittedName>
</protein>
<dbReference type="AlphaFoldDB" id="A0AAV7MPB6"/>
<proteinExistence type="predicted"/>
<comment type="caution">
    <text evidence="1">The sequence shown here is derived from an EMBL/GenBank/DDBJ whole genome shotgun (WGS) entry which is preliminary data.</text>
</comment>
<evidence type="ECO:0000313" key="2">
    <source>
        <dbReference type="Proteomes" id="UP001066276"/>
    </source>
</evidence>
<dbReference type="EMBL" id="JANPWB010000013">
    <property type="protein sequence ID" value="KAJ1105372.1"/>
    <property type="molecule type" value="Genomic_DNA"/>
</dbReference>
<name>A0AAV7MPB6_PLEWA</name>
<keyword evidence="2" id="KW-1185">Reference proteome</keyword>
<reference evidence="1" key="1">
    <citation type="journal article" date="2022" name="bioRxiv">
        <title>Sequencing and chromosome-scale assembly of the giantPleurodeles waltlgenome.</title>
        <authorList>
            <person name="Brown T."/>
            <person name="Elewa A."/>
            <person name="Iarovenko S."/>
            <person name="Subramanian E."/>
            <person name="Araus A.J."/>
            <person name="Petzold A."/>
            <person name="Susuki M."/>
            <person name="Suzuki K.-i.T."/>
            <person name="Hayashi T."/>
            <person name="Toyoda A."/>
            <person name="Oliveira C."/>
            <person name="Osipova E."/>
            <person name="Leigh N.D."/>
            <person name="Simon A."/>
            <person name="Yun M.H."/>
        </authorList>
    </citation>
    <scope>NUCLEOTIDE SEQUENCE</scope>
    <source>
        <strain evidence="1">20211129_DDA</strain>
        <tissue evidence="1">Liver</tissue>
    </source>
</reference>
<gene>
    <name evidence="1" type="ORF">NDU88_002779</name>
</gene>
<evidence type="ECO:0000313" key="1">
    <source>
        <dbReference type="EMBL" id="KAJ1105372.1"/>
    </source>
</evidence>
<organism evidence="1 2">
    <name type="scientific">Pleurodeles waltl</name>
    <name type="common">Iberian ribbed newt</name>
    <dbReference type="NCBI Taxonomy" id="8319"/>
    <lineage>
        <taxon>Eukaryota</taxon>
        <taxon>Metazoa</taxon>
        <taxon>Chordata</taxon>
        <taxon>Craniata</taxon>
        <taxon>Vertebrata</taxon>
        <taxon>Euteleostomi</taxon>
        <taxon>Amphibia</taxon>
        <taxon>Batrachia</taxon>
        <taxon>Caudata</taxon>
        <taxon>Salamandroidea</taxon>
        <taxon>Salamandridae</taxon>
        <taxon>Pleurodelinae</taxon>
        <taxon>Pleurodeles</taxon>
    </lineage>
</organism>
<accession>A0AAV7MPB6</accession>